<dbReference type="EMBL" id="JACHGK010000002">
    <property type="protein sequence ID" value="MBB6444468.1"/>
    <property type="molecule type" value="Genomic_DNA"/>
</dbReference>
<reference evidence="9 10" key="1">
    <citation type="submission" date="2020-08" db="EMBL/GenBank/DDBJ databases">
        <title>Genomic Encyclopedia of Type Strains, Phase IV (KMG-IV): sequencing the most valuable type-strain genomes for metagenomic binning, comparative biology and taxonomic classification.</title>
        <authorList>
            <person name="Goeker M."/>
        </authorList>
    </citation>
    <scope>NUCLEOTIDE SEQUENCE [LARGE SCALE GENOMIC DNA]</scope>
    <source>
        <strain evidence="9 10">DSM 5391</strain>
    </source>
</reference>
<feature type="domain" description="Acyl-CoA oxidase/dehydrogenase middle" evidence="7">
    <location>
        <begin position="113"/>
        <end position="206"/>
    </location>
</feature>
<feature type="domain" description="Acyl-CoA dehydrogenase/oxidase C-terminal" evidence="6">
    <location>
        <begin position="236"/>
        <end position="355"/>
    </location>
</feature>
<dbReference type="Gene3D" id="1.10.540.10">
    <property type="entry name" value="Acyl-CoA dehydrogenase/oxidase, N-terminal domain"/>
    <property type="match status" value="1"/>
</dbReference>
<keyword evidence="5" id="KW-0560">Oxidoreductase</keyword>
<dbReference type="Pfam" id="PF02771">
    <property type="entry name" value="Acyl-CoA_dh_N"/>
    <property type="match status" value="1"/>
</dbReference>
<accession>A0A7X0HPI9</accession>
<evidence type="ECO:0000313" key="10">
    <source>
        <dbReference type="Proteomes" id="UP000531594"/>
    </source>
</evidence>
<sequence>MNNVYQEGKDFAKSYILPYTELTDKESKFPEETFKALDKKGFLKLLVPEEYGGFGKGLEEHAQACLAFSETCSTTALCYMMHNVAVMCILTHGSDELKRKIFTDIVENGKFMALAYSEIGSGVHFYKPEISTEVIGDNTTFNGKKSMVTSGTYASYYLVLAPAVAEGTLNNWVFPLETEGLSFEPSNWQGLGMRGNSSCPMKIENVTLDSTYRIGAEGSGGDQVFNVVAPFFITGLAAVYSGTSMHMFEISSNHAMDRKYPDGSSLAHIETIQIHIGDIYKNAAAAKAMTLEAARAGASGEADALAKILAARVVASEAAIECGRLAMRVGGGKAYNKGLPTERLLRDAYAGQVMAPSADILTVWLGKVLTDQMIP</sequence>
<comment type="similarity">
    <text evidence="2 5">Belongs to the acyl-CoA dehydrogenase family.</text>
</comment>
<dbReference type="GO" id="GO:0050660">
    <property type="term" value="F:flavin adenine dinucleotide binding"/>
    <property type="evidence" value="ECO:0007669"/>
    <property type="project" value="InterPro"/>
</dbReference>
<dbReference type="Pfam" id="PF02770">
    <property type="entry name" value="Acyl-CoA_dh_M"/>
    <property type="match status" value="1"/>
</dbReference>
<dbReference type="InterPro" id="IPR046373">
    <property type="entry name" value="Acyl-CoA_Oxase/DH_mid-dom_sf"/>
</dbReference>
<dbReference type="Proteomes" id="UP000531594">
    <property type="component" value="Unassembled WGS sequence"/>
</dbReference>
<dbReference type="InterPro" id="IPR036250">
    <property type="entry name" value="AcylCo_DH-like_C"/>
</dbReference>
<dbReference type="PANTHER" id="PTHR43884:SF12">
    <property type="entry name" value="ISOVALERYL-COA DEHYDROGENASE, MITOCHONDRIAL-RELATED"/>
    <property type="match status" value="1"/>
</dbReference>
<gene>
    <name evidence="9" type="ORF">HNR53_001076</name>
</gene>
<comment type="cofactor">
    <cofactor evidence="1 5">
        <name>FAD</name>
        <dbReference type="ChEBI" id="CHEBI:57692"/>
    </cofactor>
</comment>
<protein>
    <submittedName>
        <fullName evidence="9">Alkylation response protein AidB-like acyl-CoA dehydrogenase</fullName>
    </submittedName>
</protein>
<dbReference type="InterPro" id="IPR009100">
    <property type="entry name" value="AcylCoA_DH/oxidase_NM_dom_sf"/>
</dbReference>
<evidence type="ECO:0000256" key="3">
    <source>
        <dbReference type="ARBA" id="ARBA00022630"/>
    </source>
</evidence>
<dbReference type="PANTHER" id="PTHR43884">
    <property type="entry name" value="ACYL-COA DEHYDROGENASE"/>
    <property type="match status" value="1"/>
</dbReference>
<dbReference type="AlphaFoldDB" id="A0A7X0HPI9"/>
<keyword evidence="3 5" id="KW-0285">Flavoprotein</keyword>
<evidence type="ECO:0000313" key="9">
    <source>
        <dbReference type="EMBL" id="MBB6444468.1"/>
    </source>
</evidence>
<evidence type="ECO:0000256" key="2">
    <source>
        <dbReference type="ARBA" id="ARBA00009347"/>
    </source>
</evidence>
<dbReference type="SUPFAM" id="SSF47203">
    <property type="entry name" value="Acyl-CoA dehydrogenase C-terminal domain-like"/>
    <property type="match status" value="1"/>
</dbReference>
<comment type="caution">
    <text evidence="9">The sequence shown here is derived from an EMBL/GenBank/DDBJ whole genome shotgun (WGS) entry which is preliminary data.</text>
</comment>
<evidence type="ECO:0000256" key="4">
    <source>
        <dbReference type="ARBA" id="ARBA00022827"/>
    </source>
</evidence>
<feature type="domain" description="Acyl-CoA dehydrogenase/oxidase N-terminal" evidence="8">
    <location>
        <begin position="7"/>
        <end position="106"/>
    </location>
</feature>
<dbReference type="InterPro" id="IPR013786">
    <property type="entry name" value="AcylCoA_DH/ox_N"/>
</dbReference>
<dbReference type="RefSeq" id="WP_184523538.1">
    <property type="nucleotide sequence ID" value="NZ_JACHGK010000002.1"/>
</dbReference>
<dbReference type="InterPro" id="IPR009075">
    <property type="entry name" value="AcylCo_DH/oxidase_C"/>
</dbReference>
<evidence type="ECO:0000259" key="8">
    <source>
        <dbReference type="Pfam" id="PF02771"/>
    </source>
</evidence>
<evidence type="ECO:0000256" key="5">
    <source>
        <dbReference type="RuleBase" id="RU362125"/>
    </source>
</evidence>
<dbReference type="CDD" id="cd00567">
    <property type="entry name" value="ACAD"/>
    <property type="match status" value="1"/>
</dbReference>
<dbReference type="InterPro" id="IPR006091">
    <property type="entry name" value="Acyl-CoA_Oxase/DH_mid-dom"/>
</dbReference>
<dbReference type="Gene3D" id="1.20.140.10">
    <property type="entry name" value="Butyryl-CoA Dehydrogenase, subunit A, domain 3"/>
    <property type="match status" value="1"/>
</dbReference>
<name>A0A7X0HPI9_9BACI</name>
<dbReference type="Pfam" id="PF00441">
    <property type="entry name" value="Acyl-CoA_dh_1"/>
    <property type="match status" value="1"/>
</dbReference>
<evidence type="ECO:0000259" key="7">
    <source>
        <dbReference type="Pfam" id="PF02770"/>
    </source>
</evidence>
<organism evidence="9 10">
    <name type="scientific">Bacillus benzoevorans</name>
    <dbReference type="NCBI Taxonomy" id="1456"/>
    <lineage>
        <taxon>Bacteria</taxon>
        <taxon>Bacillati</taxon>
        <taxon>Bacillota</taxon>
        <taxon>Bacilli</taxon>
        <taxon>Bacillales</taxon>
        <taxon>Bacillaceae</taxon>
        <taxon>Bacillus</taxon>
    </lineage>
</organism>
<dbReference type="Gene3D" id="2.40.110.10">
    <property type="entry name" value="Butyryl-CoA Dehydrogenase, subunit A, domain 2"/>
    <property type="match status" value="1"/>
</dbReference>
<proteinExistence type="inferred from homology"/>
<keyword evidence="4 5" id="KW-0274">FAD</keyword>
<evidence type="ECO:0000259" key="6">
    <source>
        <dbReference type="Pfam" id="PF00441"/>
    </source>
</evidence>
<dbReference type="InterPro" id="IPR037069">
    <property type="entry name" value="AcylCoA_DH/ox_N_sf"/>
</dbReference>
<dbReference type="PIRSF" id="PIRSF016578">
    <property type="entry name" value="HsaA"/>
    <property type="match status" value="1"/>
</dbReference>
<dbReference type="GO" id="GO:0003995">
    <property type="term" value="F:acyl-CoA dehydrogenase activity"/>
    <property type="evidence" value="ECO:0007669"/>
    <property type="project" value="TreeGrafter"/>
</dbReference>
<keyword evidence="10" id="KW-1185">Reference proteome</keyword>
<dbReference type="SUPFAM" id="SSF56645">
    <property type="entry name" value="Acyl-CoA dehydrogenase NM domain-like"/>
    <property type="match status" value="1"/>
</dbReference>
<evidence type="ECO:0000256" key="1">
    <source>
        <dbReference type="ARBA" id="ARBA00001974"/>
    </source>
</evidence>